<dbReference type="PANTHER" id="PTHR34039:SF1">
    <property type="entry name" value="UPF0102 PROTEIN YRAN"/>
    <property type="match status" value="1"/>
</dbReference>
<organism evidence="3 4">
    <name type="scientific">Propionibacterium acidifaciens F0233</name>
    <dbReference type="NCBI Taxonomy" id="553198"/>
    <lineage>
        <taxon>Bacteria</taxon>
        <taxon>Bacillati</taxon>
        <taxon>Actinomycetota</taxon>
        <taxon>Actinomycetes</taxon>
        <taxon>Propionibacteriales</taxon>
        <taxon>Propionibacteriaceae</taxon>
        <taxon>Propionibacterium</taxon>
    </lineage>
</organism>
<dbReference type="CDD" id="cd20736">
    <property type="entry name" value="PoNe_Nuclease"/>
    <property type="match status" value="1"/>
</dbReference>
<protein>
    <submittedName>
        <fullName evidence="3">TIGR00252 family protein</fullName>
    </submittedName>
</protein>
<comment type="caution">
    <text evidence="3">The sequence shown here is derived from an EMBL/GenBank/DDBJ whole genome shotgun (WGS) entry which is preliminary data.</text>
</comment>
<dbReference type="InterPro" id="IPR003509">
    <property type="entry name" value="UPF0102_YraN-like"/>
</dbReference>
<dbReference type="InterPro" id="IPR011335">
    <property type="entry name" value="Restrct_endonuc-II-like"/>
</dbReference>
<evidence type="ECO:0000256" key="2">
    <source>
        <dbReference type="SAM" id="MobiDB-lite"/>
    </source>
</evidence>
<dbReference type="Gene3D" id="3.40.1350.10">
    <property type="match status" value="1"/>
</dbReference>
<evidence type="ECO:0000313" key="4">
    <source>
        <dbReference type="Proteomes" id="UP000017052"/>
    </source>
</evidence>
<dbReference type="Pfam" id="PF02021">
    <property type="entry name" value="UPF0102"/>
    <property type="match status" value="1"/>
</dbReference>
<dbReference type="SUPFAM" id="SSF52980">
    <property type="entry name" value="Restriction endonuclease-like"/>
    <property type="match status" value="1"/>
</dbReference>
<gene>
    <name evidence="3" type="ORF">HMPREF0682_1982</name>
</gene>
<name>U2QKA1_9ACTN</name>
<proteinExistence type="inferred from homology"/>
<evidence type="ECO:0000313" key="3">
    <source>
        <dbReference type="EMBL" id="ERK63325.1"/>
    </source>
</evidence>
<keyword evidence="4" id="KW-1185">Reference proteome</keyword>
<feature type="region of interest" description="Disordered" evidence="2">
    <location>
        <begin position="1"/>
        <end position="20"/>
    </location>
</feature>
<dbReference type="EMBL" id="ACVN02000013">
    <property type="protein sequence ID" value="ERK63325.1"/>
    <property type="molecule type" value="Genomic_DNA"/>
</dbReference>
<dbReference type="PANTHER" id="PTHR34039">
    <property type="entry name" value="UPF0102 PROTEIN YRAN"/>
    <property type="match status" value="1"/>
</dbReference>
<dbReference type="NCBIfam" id="NF009154">
    <property type="entry name" value="PRK12497.3-3"/>
    <property type="match status" value="1"/>
</dbReference>
<feature type="non-terminal residue" evidence="3">
    <location>
        <position position="1"/>
    </location>
</feature>
<reference evidence="3" key="1">
    <citation type="submission" date="2013-08" db="EMBL/GenBank/DDBJ databases">
        <authorList>
            <person name="Durkin A.S."/>
            <person name="Haft D.R."/>
            <person name="McCorrison J."/>
            <person name="Torralba M."/>
            <person name="Gillis M."/>
            <person name="Haft D.H."/>
            <person name="Methe B."/>
            <person name="Sutton G."/>
            <person name="Nelson K.E."/>
        </authorList>
    </citation>
    <scope>NUCLEOTIDE SEQUENCE [LARGE SCALE GENOMIC DNA]</scope>
    <source>
        <strain evidence="3">F0233</strain>
    </source>
</reference>
<dbReference type="NCBIfam" id="NF009150">
    <property type="entry name" value="PRK12497.1-3"/>
    <property type="match status" value="1"/>
</dbReference>
<dbReference type="GO" id="GO:0003676">
    <property type="term" value="F:nucleic acid binding"/>
    <property type="evidence" value="ECO:0007669"/>
    <property type="project" value="InterPro"/>
</dbReference>
<dbReference type="InterPro" id="IPR011856">
    <property type="entry name" value="tRNA_endonuc-like_dom_sf"/>
</dbReference>
<dbReference type="HAMAP" id="MF_00048">
    <property type="entry name" value="UPF0102"/>
    <property type="match status" value="1"/>
</dbReference>
<dbReference type="Proteomes" id="UP000017052">
    <property type="component" value="Unassembled WGS sequence"/>
</dbReference>
<sequence length="133" mass="14528">SGRDEGRPLGTGGTAASGRRGEALAAEHLERLGWRVLDRNWRCSAGEIDLVVHDPLEDALVFVEVKYRTGTGYGAPLEAITHAKRMHLRAVAAVWLREHGMSLPDGTRVRIDGLGIVKLPGRRAEFTHVRGLS</sequence>
<dbReference type="AlphaFoldDB" id="U2QKA1"/>
<comment type="similarity">
    <text evidence="1">Belongs to the UPF0102 family.</text>
</comment>
<evidence type="ECO:0000256" key="1">
    <source>
        <dbReference type="ARBA" id="ARBA00006738"/>
    </source>
</evidence>
<accession>U2QKA1</accession>